<keyword evidence="3" id="KW-1185">Reference proteome</keyword>
<accession>A0A917RQQ8</accession>
<protein>
    <submittedName>
        <fullName evidence="2">Uncharacterized protein</fullName>
    </submittedName>
</protein>
<feature type="region of interest" description="Disordered" evidence="1">
    <location>
        <begin position="73"/>
        <end position="95"/>
    </location>
</feature>
<name>A0A917RQQ8_9ACTN</name>
<dbReference type="Proteomes" id="UP000637788">
    <property type="component" value="Unassembled WGS sequence"/>
</dbReference>
<feature type="compositionally biased region" description="Polar residues" evidence="1">
    <location>
        <begin position="73"/>
        <end position="85"/>
    </location>
</feature>
<dbReference type="EMBL" id="BMPQ01000074">
    <property type="protein sequence ID" value="GGL18844.1"/>
    <property type="molecule type" value="Genomic_DNA"/>
</dbReference>
<reference evidence="2" key="1">
    <citation type="journal article" date="2014" name="Int. J. Syst. Evol. Microbiol.">
        <title>Complete genome sequence of Corynebacterium casei LMG S-19264T (=DSM 44701T), isolated from a smear-ripened cheese.</title>
        <authorList>
            <consortium name="US DOE Joint Genome Institute (JGI-PGF)"/>
            <person name="Walter F."/>
            <person name="Albersmeier A."/>
            <person name="Kalinowski J."/>
            <person name="Ruckert C."/>
        </authorList>
    </citation>
    <scope>NUCLEOTIDE SEQUENCE</scope>
    <source>
        <strain evidence="2">JCM 3035</strain>
    </source>
</reference>
<reference evidence="2" key="2">
    <citation type="submission" date="2020-09" db="EMBL/GenBank/DDBJ databases">
        <authorList>
            <person name="Sun Q."/>
            <person name="Ohkuma M."/>
        </authorList>
    </citation>
    <scope>NUCLEOTIDE SEQUENCE</scope>
    <source>
        <strain evidence="2">JCM 3035</strain>
    </source>
</reference>
<gene>
    <name evidence="2" type="ORF">GCM10010094_94960</name>
</gene>
<evidence type="ECO:0000313" key="2">
    <source>
        <dbReference type="EMBL" id="GGL18844.1"/>
    </source>
</evidence>
<sequence>MSVYNEHSVLVEAAADGVGDGVAHADRGDEAGTGDLPAPGMVGRHLGRDGGPIDDRSKAASVAFSTWWPSEATSSAVRDTASTTGPDGRVKYGIPTRLFNPSMGTTCAT</sequence>
<feature type="region of interest" description="Disordered" evidence="1">
    <location>
        <begin position="15"/>
        <end position="54"/>
    </location>
</feature>
<evidence type="ECO:0000256" key="1">
    <source>
        <dbReference type="SAM" id="MobiDB-lite"/>
    </source>
</evidence>
<evidence type="ECO:0000313" key="3">
    <source>
        <dbReference type="Proteomes" id="UP000637788"/>
    </source>
</evidence>
<proteinExistence type="predicted"/>
<comment type="caution">
    <text evidence="2">The sequence shown here is derived from an EMBL/GenBank/DDBJ whole genome shotgun (WGS) entry which is preliminary data.</text>
</comment>
<dbReference type="RefSeq" id="WP_189327901.1">
    <property type="nucleotide sequence ID" value="NZ_BMPQ01000074.1"/>
</dbReference>
<organism evidence="2 3">
    <name type="scientific">Streptomyces flaveus</name>
    <dbReference type="NCBI Taxonomy" id="66370"/>
    <lineage>
        <taxon>Bacteria</taxon>
        <taxon>Bacillati</taxon>
        <taxon>Actinomycetota</taxon>
        <taxon>Actinomycetes</taxon>
        <taxon>Kitasatosporales</taxon>
        <taxon>Streptomycetaceae</taxon>
        <taxon>Streptomyces</taxon>
        <taxon>Streptomyces aurantiacus group</taxon>
    </lineage>
</organism>
<dbReference type="AlphaFoldDB" id="A0A917RQQ8"/>